<dbReference type="AlphaFoldDB" id="A0A089YCA0"/>
<evidence type="ECO:0000313" key="4">
    <source>
        <dbReference type="Proteomes" id="UP000029493"/>
    </source>
</evidence>
<gene>
    <name evidence="3" type="ORF">LK03_09135</name>
</gene>
<dbReference type="Pfam" id="PF16220">
    <property type="entry name" value="DUF4880"/>
    <property type="match status" value="1"/>
</dbReference>
<name>A0A089YCA0_9PSED</name>
<reference evidence="3 4" key="1">
    <citation type="submission" date="2014-09" db="EMBL/GenBank/DDBJ databases">
        <authorList>
            <person name="Chan K.-G."/>
        </authorList>
    </citation>
    <scope>NUCLEOTIDE SEQUENCE [LARGE SCALE GENOMIC DNA]</scope>
    <source>
        <strain evidence="3 4">ND07</strain>
    </source>
</reference>
<organism evidence="3 4">
    <name type="scientific">Pseudomonas cremoricolorata</name>
    <dbReference type="NCBI Taxonomy" id="157783"/>
    <lineage>
        <taxon>Bacteria</taxon>
        <taxon>Pseudomonadati</taxon>
        <taxon>Pseudomonadota</taxon>
        <taxon>Gammaproteobacteria</taxon>
        <taxon>Pseudomonadales</taxon>
        <taxon>Pseudomonadaceae</taxon>
        <taxon>Pseudomonas</taxon>
    </lineage>
</organism>
<keyword evidence="4" id="KW-1185">Reference proteome</keyword>
<protein>
    <recommendedName>
        <fullName evidence="5">Iron dicitrate transport regulator FecR</fullName>
    </recommendedName>
</protein>
<proteinExistence type="predicted"/>
<evidence type="ECO:0000259" key="2">
    <source>
        <dbReference type="Pfam" id="PF16220"/>
    </source>
</evidence>
<sequence length="314" mass="34819">MTDPQTATPLDQALEWCVRLADPGVTVAQRRAFERWLAADELHAQAWQRAQQVWQAAGPAAERSAARRPLAPRRRARLAGFASAALVLLGLLLWNLDPARHADYRTDVAQVRSWTLDDGSTVQLAPHTALDVRYSEGERRIRLYRGEAWFQVAGNPQRPFIVESAGGTTHALGTAFDVRVLDDGAQVSVTEHVVRINQGQQQLDLASGQAVRYGADGIGSPIAFDVEQLSWREQRLSFRNQPLQDVIARLQPYSRAHLMLFDEGLKHLPVTASVRTSEADAALRSLQVVLPVQVTEVGPWLTLIRPAKTPAEKR</sequence>
<feature type="domain" description="FecR protein" evidence="1">
    <location>
        <begin position="103"/>
        <end position="194"/>
    </location>
</feature>
<feature type="domain" description="FecR N-terminal" evidence="2">
    <location>
        <begin position="11"/>
        <end position="53"/>
    </location>
</feature>
<evidence type="ECO:0000259" key="1">
    <source>
        <dbReference type="Pfam" id="PF04773"/>
    </source>
</evidence>
<dbReference type="InterPro" id="IPR032623">
    <property type="entry name" value="FecR_N"/>
</dbReference>
<dbReference type="STRING" id="157783.LK03_09135"/>
<dbReference type="PIRSF" id="PIRSF018266">
    <property type="entry name" value="FecR"/>
    <property type="match status" value="1"/>
</dbReference>
<dbReference type="EMBL" id="CP009455">
    <property type="protein sequence ID" value="AIR89433.1"/>
    <property type="molecule type" value="Genomic_DNA"/>
</dbReference>
<dbReference type="OrthoDB" id="8641865at2"/>
<dbReference type="eggNOG" id="COG3712">
    <property type="taxonomic scope" value="Bacteria"/>
</dbReference>
<evidence type="ECO:0000313" key="3">
    <source>
        <dbReference type="EMBL" id="AIR89433.1"/>
    </source>
</evidence>
<dbReference type="KEGG" id="psw:LK03_09135"/>
<dbReference type="PANTHER" id="PTHR30273">
    <property type="entry name" value="PERIPLASMIC SIGNAL SENSOR AND SIGMA FACTOR ACTIVATOR FECR-RELATED"/>
    <property type="match status" value="1"/>
</dbReference>
<dbReference type="InterPro" id="IPR006860">
    <property type="entry name" value="FecR"/>
</dbReference>
<dbReference type="Gene3D" id="3.55.50.30">
    <property type="match status" value="1"/>
</dbReference>
<accession>A0A089YCA0</accession>
<dbReference type="Pfam" id="PF04773">
    <property type="entry name" value="FecR"/>
    <property type="match status" value="1"/>
</dbReference>
<evidence type="ECO:0008006" key="5">
    <source>
        <dbReference type="Google" id="ProtNLM"/>
    </source>
</evidence>
<dbReference type="PANTHER" id="PTHR30273:SF2">
    <property type="entry name" value="PROTEIN FECR"/>
    <property type="match status" value="1"/>
</dbReference>
<dbReference type="Gene3D" id="2.60.120.1440">
    <property type="match status" value="1"/>
</dbReference>
<dbReference type="GO" id="GO:0016989">
    <property type="term" value="F:sigma factor antagonist activity"/>
    <property type="evidence" value="ECO:0007669"/>
    <property type="project" value="TreeGrafter"/>
</dbReference>
<dbReference type="InterPro" id="IPR012373">
    <property type="entry name" value="Ferrdict_sens_TM"/>
</dbReference>
<dbReference type="Proteomes" id="UP000029493">
    <property type="component" value="Chromosome"/>
</dbReference>
<dbReference type="RefSeq" id="WP_038412017.1">
    <property type="nucleotide sequence ID" value="NZ_CP009455.1"/>
</dbReference>